<keyword evidence="4" id="KW-1185">Reference proteome</keyword>
<gene>
    <name evidence="3" type="ORF">TELCIR_16884</name>
</gene>
<feature type="coiled-coil region" evidence="2">
    <location>
        <begin position="193"/>
        <end position="227"/>
    </location>
</feature>
<protein>
    <recommendedName>
        <fullName evidence="1">Cysteine--tRNA ligase, cytoplasmic</fullName>
    </recommendedName>
</protein>
<accession>A0A2G9TUK8</accession>
<dbReference type="AlphaFoldDB" id="A0A2G9TUK8"/>
<dbReference type="EMBL" id="KZ353346">
    <property type="protein sequence ID" value="PIO61588.1"/>
    <property type="molecule type" value="Genomic_DNA"/>
</dbReference>
<dbReference type="GO" id="GO:0005524">
    <property type="term" value="F:ATP binding"/>
    <property type="evidence" value="ECO:0007669"/>
    <property type="project" value="InterPro"/>
</dbReference>
<dbReference type="Proteomes" id="UP000230423">
    <property type="component" value="Unassembled WGS sequence"/>
</dbReference>
<dbReference type="OrthoDB" id="5835752at2759"/>
<dbReference type="PANTHER" id="PTHR10890:SF3">
    <property type="entry name" value="CYSTEINE--TRNA LIGASE, CYTOPLASMIC"/>
    <property type="match status" value="1"/>
</dbReference>
<evidence type="ECO:0000313" key="3">
    <source>
        <dbReference type="EMBL" id="PIO61588.1"/>
    </source>
</evidence>
<evidence type="ECO:0000313" key="4">
    <source>
        <dbReference type="Proteomes" id="UP000230423"/>
    </source>
</evidence>
<keyword evidence="2" id="KW-0175">Coiled coil</keyword>
<dbReference type="InterPro" id="IPR024909">
    <property type="entry name" value="Cys-tRNA/MSH_ligase"/>
</dbReference>
<dbReference type="SUPFAM" id="SSF47323">
    <property type="entry name" value="Anticodon-binding domain of a subclass of class I aminoacyl-tRNA synthetases"/>
    <property type="match status" value="1"/>
</dbReference>
<name>A0A2G9TUK8_TELCI</name>
<dbReference type="PANTHER" id="PTHR10890">
    <property type="entry name" value="CYSTEINYL-TRNA SYNTHETASE"/>
    <property type="match status" value="1"/>
</dbReference>
<organism evidence="3 4">
    <name type="scientific">Teladorsagia circumcincta</name>
    <name type="common">Brown stomach worm</name>
    <name type="synonym">Ostertagia circumcincta</name>
    <dbReference type="NCBI Taxonomy" id="45464"/>
    <lineage>
        <taxon>Eukaryota</taxon>
        <taxon>Metazoa</taxon>
        <taxon>Ecdysozoa</taxon>
        <taxon>Nematoda</taxon>
        <taxon>Chromadorea</taxon>
        <taxon>Rhabditida</taxon>
        <taxon>Rhabditina</taxon>
        <taxon>Rhabditomorpha</taxon>
        <taxon>Strongyloidea</taxon>
        <taxon>Trichostrongylidae</taxon>
        <taxon>Teladorsagia</taxon>
    </lineage>
</organism>
<dbReference type="GO" id="GO:0006423">
    <property type="term" value="P:cysteinyl-tRNA aminoacylation"/>
    <property type="evidence" value="ECO:0007669"/>
    <property type="project" value="TreeGrafter"/>
</dbReference>
<sequence>MERAMQFEKISNEFFLLVKDLLRKHYKPDSPQGYVKYTARELQIMEDFSAIKKDIHDALCDSMDTRTVIEKLRDLIGIGNAYVNEKEKEGVAPNCLLLRNIAAYMTDLFAIFGVIPKSGEIGFPIEREAGVGSEEMLMPYLNALASFREKVRNIAKDNKECDRLRDDVLPELGVRLEDRTQETVVKLCDRDILLKEREQKRAIEAARREEKERKAAEKAEKEALKRIPPQEMFCRGDEAAKYSKWDENGIPTHTADGEECASESLSSRWHITGLPRMQDSSFTDCSAQNPGKLQVESCAGGCFTYMFEDPDIPPNQGANVMLVVRGCHTAITTVVSNRTSSLGGASYCEYDATHPMANSKGEQVSVRALSEFCSSTNCNTRQSTSANVFTDCNQQTVDALVGGEVLSCYECTPLSGKNCQDKERRCSSKKYCTKQTVQLGGGFQVVKSCSNINIIGQDNSCASYDVVTNPGGVAVRNKYTQCYCRNKQFCNSTPTSMTFFGVIAAASLLSNAGTHTDLTAECVPEANTWEIICRPGK</sequence>
<dbReference type="Gene3D" id="1.20.120.1910">
    <property type="entry name" value="Cysteine-tRNA ligase, C-terminal anti-codon recognition domain"/>
    <property type="match status" value="1"/>
</dbReference>
<proteinExistence type="predicted"/>
<evidence type="ECO:0000256" key="2">
    <source>
        <dbReference type="SAM" id="Coils"/>
    </source>
</evidence>
<reference evidence="3 4" key="1">
    <citation type="submission" date="2015-09" db="EMBL/GenBank/DDBJ databases">
        <title>Draft genome of the parasitic nematode Teladorsagia circumcincta isolate WARC Sus (inbred).</title>
        <authorList>
            <person name="Mitreva M."/>
        </authorList>
    </citation>
    <scope>NUCLEOTIDE SEQUENCE [LARGE SCALE GENOMIC DNA]</scope>
    <source>
        <strain evidence="3 4">S</strain>
    </source>
</reference>
<dbReference type="InterPro" id="IPR009080">
    <property type="entry name" value="tRNAsynth_Ia_anticodon-bd"/>
</dbReference>
<dbReference type="GO" id="GO:0004817">
    <property type="term" value="F:cysteine-tRNA ligase activity"/>
    <property type="evidence" value="ECO:0007669"/>
    <property type="project" value="TreeGrafter"/>
</dbReference>
<evidence type="ECO:0000256" key="1">
    <source>
        <dbReference type="ARBA" id="ARBA00039362"/>
    </source>
</evidence>
<dbReference type="GO" id="GO:0005737">
    <property type="term" value="C:cytoplasm"/>
    <property type="evidence" value="ECO:0007669"/>
    <property type="project" value="TreeGrafter"/>
</dbReference>